<name>A0A7R9BTV0_9CRUS</name>
<dbReference type="EMBL" id="CAJPEX010001842">
    <property type="protein sequence ID" value="CAG0920040.1"/>
    <property type="molecule type" value="Genomic_DNA"/>
</dbReference>
<evidence type="ECO:0000256" key="7">
    <source>
        <dbReference type="ARBA" id="ARBA00022723"/>
    </source>
</evidence>
<dbReference type="GO" id="GO:0040034">
    <property type="term" value="P:regulation of development, heterochronic"/>
    <property type="evidence" value="ECO:0007669"/>
    <property type="project" value="UniProtKB-ARBA"/>
</dbReference>
<keyword evidence="7" id="KW-0479">Metal-binding</keyword>
<dbReference type="FunFam" id="3.30.160.60:FF:002883">
    <property type="entry name" value="Hunchback-like protein"/>
    <property type="match status" value="1"/>
</dbReference>
<keyword evidence="6" id="KW-0302">Gap protein</keyword>
<evidence type="ECO:0000256" key="1">
    <source>
        <dbReference type="ARBA" id="ARBA00003983"/>
    </source>
</evidence>
<protein>
    <recommendedName>
        <fullName evidence="4">Protein hunchback</fullName>
    </recommendedName>
</protein>
<evidence type="ECO:0000256" key="2">
    <source>
        <dbReference type="ARBA" id="ARBA00004123"/>
    </source>
</evidence>
<keyword evidence="11" id="KW-0238">DNA-binding</keyword>
<organism evidence="16">
    <name type="scientific">Notodromas monacha</name>
    <dbReference type="NCBI Taxonomy" id="399045"/>
    <lineage>
        <taxon>Eukaryota</taxon>
        <taxon>Metazoa</taxon>
        <taxon>Ecdysozoa</taxon>
        <taxon>Arthropoda</taxon>
        <taxon>Crustacea</taxon>
        <taxon>Oligostraca</taxon>
        <taxon>Ostracoda</taxon>
        <taxon>Podocopa</taxon>
        <taxon>Podocopida</taxon>
        <taxon>Cypridocopina</taxon>
        <taxon>Cypridoidea</taxon>
        <taxon>Cyprididae</taxon>
        <taxon>Notodromas</taxon>
    </lineage>
</organism>
<comment type="function">
    <text evidence="1">Gap class segmentation protein that controls development of head structures.</text>
</comment>
<feature type="region of interest" description="Disordered" evidence="14">
    <location>
        <begin position="213"/>
        <end position="273"/>
    </location>
</feature>
<dbReference type="PANTHER" id="PTHR24392">
    <property type="entry name" value="ZINC FINGER PROTEIN"/>
    <property type="match status" value="1"/>
</dbReference>
<keyword evidence="5" id="KW-0217">Developmental protein</keyword>
<dbReference type="EMBL" id="OA883879">
    <property type="protein sequence ID" value="CAD7279888.1"/>
    <property type="molecule type" value="Genomic_DNA"/>
</dbReference>
<dbReference type="GO" id="GO:0005634">
    <property type="term" value="C:nucleus"/>
    <property type="evidence" value="ECO:0007669"/>
    <property type="project" value="UniProtKB-SubCell"/>
</dbReference>
<dbReference type="SMART" id="SM00355">
    <property type="entry name" value="ZnF_C2H2"/>
    <property type="match status" value="5"/>
</dbReference>
<evidence type="ECO:0000256" key="13">
    <source>
        <dbReference type="PROSITE-ProRule" id="PRU00042"/>
    </source>
</evidence>
<feature type="region of interest" description="Disordered" evidence="14">
    <location>
        <begin position="499"/>
        <end position="523"/>
    </location>
</feature>
<comment type="similarity">
    <text evidence="3">Belongs to the hunchback C2H2-type zinc-finger protein family.</text>
</comment>
<evidence type="ECO:0000256" key="14">
    <source>
        <dbReference type="SAM" id="MobiDB-lite"/>
    </source>
</evidence>
<dbReference type="GO" id="GO:0000122">
    <property type="term" value="P:negative regulation of transcription by RNA polymerase II"/>
    <property type="evidence" value="ECO:0007669"/>
    <property type="project" value="UniProtKB-ARBA"/>
</dbReference>
<dbReference type="Proteomes" id="UP000678499">
    <property type="component" value="Unassembled WGS sequence"/>
</dbReference>
<dbReference type="PROSITE" id="PS00028">
    <property type="entry name" value="ZINC_FINGER_C2H2_1"/>
    <property type="match status" value="1"/>
</dbReference>
<dbReference type="SUPFAM" id="SSF57667">
    <property type="entry name" value="beta-beta-alpha zinc fingers"/>
    <property type="match status" value="2"/>
</dbReference>
<evidence type="ECO:0000256" key="5">
    <source>
        <dbReference type="ARBA" id="ARBA00022473"/>
    </source>
</evidence>
<dbReference type="InterPro" id="IPR036236">
    <property type="entry name" value="Znf_C2H2_sf"/>
</dbReference>
<evidence type="ECO:0000256" key="8">
    <source>
        <dbReference type="ARBA" id="ARBA00022737"/>
    </source>
</evidence>
<feature type="domain" description="C2H2-type" evidence="15">
    <location>
        <begin position="333"/>
        <end position="356"/>
    </location>
</feature>
<proteinExistence type="inferred from homology"/>
<evidence type="ECO:0000256" key="6">
    <source>
        <dbReference type="ARBA" id="ARBA00022492"/>
    </source>
</evidence>
<dbReference type="FunFam" id="3.30.160.60:FF:001301">
    <property type="entry name" value="Blast:Protein hunchback"/>
    <property type="match status" value="1"/>
</dbReference>
<evidence type="ECO:0000313" key="16">
    <source>
        <dbReference type="EMBL" id="CAD7279888.1"/>
    </source>
</evidence>
<keyword evidence="10" id="KW-0862">Zinc</keyword>
<evidence type="ECO:0000256" key="10">
    <source>
        <dbReference type="ARBA" id="ARBA00022833"/>
    </source>
</evidence>
<dbReference type="PROSITE" id="PS50157">
    <property type="entry name" value="ZINC_FINGER_C2H2_2"/>
    <property type="match status" value="2"/>
</dbReference>
<feature type="domain" description="C2H2-type" evidence="15">
    <location>
        <begin position="305"/>
        <end position="332"/>
    </location>
</feature>
<dbReference type="GO" id="GO:0008270">
    <property type="term" value="F:zinc ion binding"/>
    <property type="evidence" value="ECO:0007669"/>
    <property type="project" value="UniProtKB-KW"/>
</dbReference>
<dbReference type="AlphaFoldDB" id="A0A7R9BTV0"/>
<dbReference type="OrthoDB" id="10015593at2759"/>
<reference evidence="16" key="1">
    <citation type="submission" date="2020-11" db="EMBL/GenBank/DDBJ databases">
        <authorList>
            <person name="Tran Van P."/>
        </authorList>
    </citation>
    <scope>NUCLEOTIDE SEQUENCE</scope>
</reference>
<keyword evidence="9 13" id="KW-0863">Zinc-finger</keyword>
<evidence type="ECO:0000256" key="11">
    <source>
        <dbReference type="ARBA" id="ARBA00023125"/>
    </source>
</evidence>
<evidence type="ECO:0000256" key="12">
    <source>
        <dbReference type="ARBA" id="ARBA00023242"/>
    </source>
</evidence>
<evidence type="ECO:0000313" key="17">
    <source>
        <dbReference type="Proteomes" id="UP000678499"/>
    </source>
</evidence>
<gene>
    <name evidence="16" type="ORF">NMOB1V02_LOCUS7552</name>
</gene>
<keyword evidence="12" id="KW-0539">Nucleus</keyword>
<keyword evidence="8" id="KW-0677">Repeat</keyword>
<evidence type="ECO:0000256" key="9">
    <source>
        <dbReference type="ARBA" id="ARBA00022771"/>
    </source>
</evidence>
<dbReference type="GO" id="GO:0035282">
    <property type="term" value="P:segmentation"/>
    <property type="evidence" value="ECO:0007669"/>
    <property type="project" value="UniProtKB-KW"/>
</dbReference>
<keyword evidence="17" id="KW-1185">Reference proteome</keyword>
<dbReference type="Gene3D" id="3.30.160.60">
    <property type="entry name" value="Classic Zinc Finger"/>
    <property type="match status" value="2"/>
</dbReference>
<accession>A0A7R9BTV0</accession>
<feature type="compositionally biased region" description="Low complexity" evidence="14">
    <location>
        <begin position="244"/>
        <end position="272"/>
    </location>
</feature>
<dbReference type="PANTHER" id="PTHR24392:SF49">
    <property type="entry name" value="PROTEIN HUNCHBACK"/>
    <property type="match status" value="1"/>
</dbReference>
<evidence type="ECO:0000256" key="3">
    <source>
        <dbReference type="ARBA" id="ARBA00007746"/>
    </source>
</evidence>
<comment type="subcellular location">
    <subcellularLocation>
        <location evidence="2">Nucleus</location>
    </subcellularLocation>
</comment>
<evidence type="ECO:0000259" key="15">
    <source>
        <dbReference type="PROSITE" id="PS50157"/>
    </source>
</evidence>
<dbReference type="GO" id="GO:0000977">
    <property type="term" value="F:RNA polymerase II transcription regulatory region sequence-specific DNA binding"/>
    <property type="evidence" value="ECO:0007669"/>
    <property type="project" value="UniProtKB-ARBA"/>
</dbReference>
<sequence>MEVDTVVDVTCSSSSTVLSRLSIANNTNLLRMTSLPPSCQDRCSPDSSRHVFATSIPASEKLALSVFPAINGSDARGAGGDSGRQQCDFSSSVDEKAAAASVEKKPHPLFRCHLCSYSGNSKYHFKNHLDSHFQARHLQHAQLQFLHATSAFLQTKSATDVEMDDEDTEDRIIQPASSSSSASVSPSPTGTTTLASTTPVSLRQMSLLHCEKSPERDAQLVSTVPPPAADSQEPSEELDKTNLSSDEGSSKDTSTTGTTTTGTNTNSNSNNKSRLKCKQCGFVATDKQELWAHSRAEHIKAERALKCPKCPFVTEYKHHLEYHVRNHFGSKPFRCDQCAYACVNKSMLNSHMKSHSTVYQYRCADCSYATKYCHSLKLHLRKYNHNPDVVLNADGTPNPLPIIDVYGTRRGPKAKKQPKKEPATSFLPLLGGLPMVGNPGGQNLQQQQHQPQHPWATMQQTIAKIVIASSAIKGFPGNQVPWPLGNLLQSPLPATGMNSSALPWNKQPTDSVPSPLDLSSNFV</sequence>
<feature type="region of interest" description="Disordered" evidence="14">
    <location>
        <begin position="158"/>
        <end position="198"/>
    </location>
</feature>
<feature type="compositionally biased region" description="Low complexity" evidence="14">
    <location>
        <begin position="175"/>
        <end position="198"/>
    </location>
</feature>
<dbReference type="InterPro" id="IPR013087">
    <property type="entry name" value="Znf_C2H2_type"/>
</dbReference>
<evidence type="ECO:0000256" key="4">
    <source>
        <dbReference type="ARBA" id="ARBA00013638"/>
    </source>
</evidence>